<evidence type="ECO:0000313" key="1">
    <source>
        <dbReference type="EMBL" id="NEA22796.1"/>
    </source>
</evidence>
<comment type="caution">
    <text evidence="1">The sequence shown here is derived from an EMBL/GenBank/DDBJ whole genome shotgun (WGS) entry which is preliminary data.</text>
</comment>
<evidence type="ECO:0000313" key="2">
    <source>
        <dbReference type="Proteomes" id="UP000475532"/>
    </source>
</evidence>
<dbReference type="Proteomes" id="UP000475532">
    <property type="component" value="Unassembled WGS sequence"/>
</dbReference>
<name>A0A6L9QCR0_9ACTN</name>
<reference evidence="1 2" key="1">
    <citation type="submission" date="2020-01" db="EMBL/GenBank/DDBJ databases">
        <title>Insect and environment-associated Actinomycetes.</title>
        <authorList>
            <person name="Currrie C."/>
            <person name="Chevrette M."/>
            <person name="Carlson C."/>
            <person name="Stubbendieck R."/>
            <person name="Wendt-Pienkowski E."/>
        </authorList>
    </citation>
    <scope>NUCLEOTIDE SEQUENCE [LARGE SCALE GENOMIC DNA]</scope>
    <source>
        <strain evidence="1 2">SID10258</strain>
    </source>
</reference>
<dbReference type="EMBL" id="JAAGLI010000239">
    <property type="protein sequence ID" value="NEA22796.1"/>
    <property type="molecule type" value="Genomic_DNA"/>
</dbReference>
<accession>A0A6L9QCR0</accession>
<gene>
    <name evidence="1" type="ORF">G3I70_09855</name>
</gene>
<protein>
    <submittedName>
        <fullName evidence="1">Uncharacterized protein</fullName>
    </submittedName>
</protein>
<dbReference type="RefSeq" id="WP_163054725.1">
    <property type="nucleotide sequence ID" value="NZ_JAAGLI010000239.1"/>
</dbReference>
<organism evidence="1 2">
    <name type="scientific">Actinomadura bangladeshensis</name>
    <dbReference type="NCBI Taxonomy" id="453573"/>
    <lineage>
        <taxon>Bacteria</taxon>
        <taxon>Bacillati</taxon>
        <taxon>Actinomycetota</taxon>
        <taxon>Actinomycetes</taxon>
        <taxon>Streptosporangiales</taxon>
        <taxon>Thermomonosporaceae</taxon>
        <taxon>Actinomadura</taxon>
    </lineage>
</organism>
<sequence length="83" mass="8632">MDRQPRWRGPSATGVVRTPVSCTAQVVGADPDADPPWLVTTSIVGPSLHEAVGRQGLLPESMISVRGRPRSGLAAIHASGVPP</sequence>
<proteinExistence type="predicted"/>
<dbReference type="AlphaFoldDB" id="A0A6L9QCR0"/>